<comment type="caution">
    <text evidence="1">The sequence shown here is derived from an EMBL/GenBank/DDBJ whole genome shotgun (WGS) entry which is preliminary data.</text>
</comment>
<proteinExistence type="predicted"/>
<dbReference type="EMBL" id="CM042017">
    <property type="protein sequence ID" value="KAI3689559.1"/>
    <property type="molecule type" value="Genomic_DNA"/>
</dbReference>
<organism evidence="1 2">
    <name type="scientific">Cichorium intybus</name>
    <name type="common">Chicory</name>
    <dbReference type="NCBI Taxonomy" id="13427"/>
    <lineage>
        <taxon>Eukaryota</taxon>
        <taxon>Viridiplantae</taxon>
        <taxon>Streptophyta</taxon>
        <taxon>Embryophyta</taxon>
        <taxon>Tracheophyta</taxon>
        <taxon>Spermatophyta</taxon>
        <taxon>Magnoliopsida</taxon>
        <taxon>eudicotyledons</taxon>
        <taxon>Gunneridae</taxon>
        <taxon>Pentapetalae</taxon>
        <taxon>asterids</taxon>
        <taxon>campanulids</taxon>
        <taxon>Asterales</taxon>
        <taxon>Asteraceae</taxon>
        <taxon>Cichorioideae</taxon>
        <taxon>Cichorieae</taxon>
        <taxon>Cichoriinae</taxon>
        <taxon>Cichorium</taxon>
    </lineage>
</organism>
<evidence type="ECO:0000313" key="1">
    <source>
        <dbReference type="EMBL" id="KAI3689559.1"/>
    </source>
</evidence>
<dbReference type="Proteomes" id="UP001055811">
    <property type="component" value="Linkage Group LG09"/>
</dbReference>
<sequence>MMTEDPNGHLLKEVGHHRPTTKAILGIIKLLNRSLYKTFKSSLVNCKKIPNTRCTKSLVNEWENFPKKSSGSKRSGGGNSTKDWTYHLDSEDESNEKKGCSFKYSMACKLGTTVRQNVYSKVVEVVRTK</sequence>
<reference evidence="1 2" key="2">
    <citation type="journal article" date="2022" name="Mol. Ecol. Resour.">
        <title>The genomes of chicory, endive, great burdock and yacon provide insights into Asteraceae paleo-polyploidization history and plant inulin production.</title>
        <authorList>
            <person name="Fan W."/>
            <person name="Wang S."/>
            <person name="Wang H."/>
            <person name="Wang A."/>
            <person name="Jiang F."/>
            <person name="Liu H."/>
            <person name="Zhao H."/>
            <person name="Xu D."/>
            <person name="Zhang Y."/>
        </authorList>
    </citation>
    <scope>NUCLEOTIDE SEQUENCE [LARGE SCALE GENOMIC DNA]</scope>
    <source>
        <strain evidence="2">cv. Punajuju</strain>
        <tissue evidence="1">Leaves</tissue>
    </source>
</reference>
<gene>
    <name evidence="1" type="ORF">L2E82_47520</name>
</gene>
<accession>A0ACB8YX78</accession>
<reference evidence="2" key="1">
    <citation type="journal article" date="2022" name="Mol. Ecol. Resour.">
        <title>The genomes of chicory, endive, great burdock and yacon provide insights into Asteraceae palaeo-polyploidization history and plant inulin production.</title>
        <authorList>
            <person name="Fan W."/>
            <person name="Wang S."/>
            <person name="Wang H."/>
            <person name="Wang A."/>
            <person name="Jiang F."/>
            <person name="Liu H."/>
            <person name="Zhao H."/>
            <person name="Xu D."/>
            <person name="Zhang Y."/>
        </authorList>
    </citation>
    <scope>NUCLEOTIDE SEQUENCE [LARGE SCALE GENOMIC DNA]</scope>
    <source>
        <strain evidence="2">cv. Punajuju</strain>
    </source>
</reference>
<protein>
    <submittedName>
        <fullName evidence="1">Uncharacterized protein</fullName>
    </submittedName>
</protein>
<keyword evidence="2" id="KW-1185">Reference proteome</keyword>
<name>A0ACB8YX78_CICIN</name>
<evidence type="ECO:0000313" key="2">
    <source>
        <dbReference type="Proteomes" id="UP001055811"/>
    </source>
</evidence>